<evidence type="ECO:0000313" key="2">
    <source>
        <dbReference type="EMBL" id="EST10687.1"/>
    </source>
</evidence>
<keyword evidence="2" id="KW-0808">Transferase</keyword>
<keyword evidence="3" id="KW-1185">Reference proteome</keyword>
<evidence type="ECO:0000259" key="1">
    <source>
        <dbReference type="PROSITE" id="PS51186"/>
    </source>
</evidence>
<dbReference type="CDD" id="cd04301">
    <property type="entry name" value="NAT_SF"/>
    <property type="match status" value="1"/>
</dbReference>
<dbReference type="STRING" id="1395513.P343_15895"/>
<organism evidence="2 3">
    <name type="scientific">Sporolactobacillus laevolacticus DSM 442</name>
    <dbReference type="NCBI Taxonomy" id="1395513"/>
    <lineage>
        <taxon>Bacteria</taxon>
        <taxon>Bacillati</taxon>
        <taxon>Bacillota</taxon>
        <taxon>Bacilli</taxon>
        <taxon>Bacillales</taxon>
        <taxon>Sporolactobacillaceae</taxon>
        <taxon>Sporolactobacillus</taxon>
    </lineage>
</organism>
<dbReference type="AlphaFoldDB" id="V6IUK2"/>
<dbReference type="GO" id="GO:0016747">
    <property type="term" value="F:acyltransferase activity, transferring groups other than amino-acyl groups"/>
    <property type="evidence" value="ECO:0007669"/>
    <property type="project" value="InterPro"/>
</dbReference>
<dbReference type="InterPro" id="IPR000182">
    <property type="entry name" value="GNAT_dom"/>
</dbReference>
<comment type="caution">
    <text evidence="2">The sequence shown here is derived from an EMBL/GenBank/DDBJ whole genome shotgun (WGS) entry which is preliminary data.</text>
</comment>
<accession>V6IUK2</accession>
<dbReference type="SUPFAM" id="SSF55729">
    <property type="entry name" value="Acyl-CoA N-acyltransferases (Nat)"/>
    <property type="match status" value="1"/>
</dbReference>
<protein>
    <submittedName>
        <fullName evidence="2">Acetyltransferase</fullName>
    </submittedName>
</protein>
<dbReference type="Pfam" id="PF00583">
    <property type="entry name" value="Acetyltransf_1"/>
    <property type="match status" value="1"/>
</dbReference>
<dbReference type="Gene3D" id="3.40.630.30">
    <property type="match status" value="1"/>
</dbReference>
<reference evidence="2 3" key="1">
    <citation type="journal article" date="2013" name="Genome Announc.">
        <title>Genome Sequence of Sporolactobacillus laevolacticus DSM442, an Efficient Polymer-Grade D-Lactate Producer from Agricultural Waste Cottonseed as a Nitrogen Source.</title>
        <authorList>
            <person name="Wang H."/>
            <person name="Wang L."/>
            <person name="Ju J."/>
            <person name="Yu B."/>
            <person name="Ma Y."/>
        </authorList>
    </citation>
    <scope>NUCLEOTIDE SEQUENCE [LARGE SCALE GENOMIC DNA]</scope>
    <source>
        <strain evidence="2 3">DSM 442</strain>
    </source>
</reference>
<dbReference type="RefSeq" id="WP_023511392.1">
    <property type="nucleotide sequence ID" value="NZ_AWTC01000019.1"/>
</dbReference>
<dbReference type="InterPro" id="IPR016181">
    <property type="entry name" value="Acyl_CoA_acyltransferase"/>
</dbReference>
<dbReference type="EMBL" id="AWTC01000019">
    <property type="protein sequence ID" value="EST10687.1"/>
    <property type="molecule type" value="Genomic_DNA"/>
</dbReference>
<name>V6IUK2_9BACL</name>
<proteinExistence type="predicted"/>
<dbReference type="eggNOG" id="COG0454">
    <property type="taxonomic scope" value="Bacteria"/>
</dbReference>
<dbReference type="PROSITE" id="PS51186">
    <property type="entry name" value="GNAT"/>
    <property type="match status" value="1"/>
</dbReference>
<dbReference type="Proteomes" id="UP000018296">
    <property type="component" value="Unassembled WGS sequence"/>
</dbReference>
<feature type="domain" description="N-acetyltransferase" evidence="1">
    <location>
        <begin position="1"/>
        <end position="149"/>
    </location>
</feature>
<evidence type="ECO:0000313" key="3">
    <source>
        <dbReference type="Proteomes" id="UP000018296"/>
    </source>
</evidence>
<gene>
    <name evidence="2" type="ORF">P343_15895</name>
</gene>
<sequence>MTSELTHIKIQDFDLVYELMNHSFPSIEFRPRDKQFELLKHPNFTIYARYSSSGQTLDGFIAEWSFADFCFVEHFAVQPYLRGHGVGSEMMRQYLNQAKKQVLIEVEEPVTDLAIRRIHFYQRLGFVFSAFGYIQPDLRNSGEKEVTLRMMNYPTPLTKPEFLQRKKEIFQQVYGMDQAGRC</sequence>
<dbReference type="PATRIC" id="fig|1395513.3.peg.3234"/>